<evidence type="ECO:0000313" key="3">
    <source>
        <dbReference type="Proteomes" id="UP000695022"/>
    </source>
</evidence>
<dbReference type="CDD" id="cd06558">
    <property type="entry name" value="crotonase-like"/>
    <property type="match status" value="1"/>
</dbReference>
<dbReference type="RefSeq" id="XP_014668624.1">
    <property type="nucleotide sequence ID" value="XM_014813138.1"/>
</dbReference>
<dbReference type="PANTHER" id="PTHR43802">
    <property type="entry name" value="ENOYL-COA HYDRATASE"/>
    <property type="match status" value="1"/>
</dbReference>
<comment type="similarity">
    <text evidence="1 2">Belongs to the enoyl-CoA hydratase/isomerase family.</text>
</comment>
<evidence type="ECO:0000313" key="5">
    <source>
        <dbReference type="RefSeq" id="XP_014668625.1"/>
    </source>
</evidence>
<protein>
    <submittedName>
        <fullName evidence="4 5">Probable enoyl-CoA hydratase, mitochondrial</fullName>
    </submittedName>
</protein>
<sequence>MDISKPVIAAIDGYAVAGGLELALMCDMRVVEESAIMGVYCRRFGVPLIDGGTVRLPAIIGLSRAMDMILTGRAITAKEALDWGLANRLVATGTSLGQAINLANSLIKFPQECLKMDKRSAYYATFDAKSIKDGLKFELNNASHVINTESVAGAEKFTQGIGRHGKFRLDPDIVGE</sequence>
<gene>
    <name evidence="4 5" type="primary">LOC106809902</name>
</gene>
<dbReference type="GeneID" id="106809902"/>
<dbReference type="InterPro" id="IPR018376">
    <property type="entry name" value="Enoyl-CoA_hyd/isom_CS"/>
</dbReference>
<accession>A0ABM1E8V3</accession>
<dbReference type="InterPro" id="IPR029045">
    <property type="entry name" value="ClpP/crotonase-like_dom_sf"/>
</dbReference>
<evidence type="ECO:0000256" key="1">
    <source>
        <dbReference type="ARBA" id="ARBA00005254"/>
    </source>
</evidence>
<evidence type="ECO:0000313" key="4">
    <source>
        <dbReference type="RefSeq" id="XP_014668624.1"/>
    </source>
</evidence>
<dbReference type="Proteomes" id="UP000695022">
    <property type="component" value="Unplaced"/>
</dbReference>
<dbReference type="RefSeq" id="XP_014668625.1">
    <property type="nucleotide sequence ID" value="XM_014813139.1"/>
</dbReference>
<keyword evidence="3" id="KW-1185">Reference proteome</keyword>
<dbReference type="Gene3D" id="3.90.226.10">
    <property type="entry name" value="2-enoyl-CoA Hydratase, Chain A, domain 1"/>
    <property type="match status" value="1"/>
</dbReference>
<name>A0ABM1E8V3_PRICU</name>
<dbReference type="Pfam" id="PF00378">
    <property type="entry name" value="ECH_1"/>
    <property type="match status" value="1"/>
</dbReference>
<evidence type="ECO:0000256" key="2">
    <source>
        <dbReference type="RuleBase" id="RU003707"/>
    </source>
</evidence>
<proteinExistence type="inferred from homology"/>
<dbReference type="PANTHER" id="PTHR43802:SF1">
    <property type="entry name" value="IP11341P-RELATED"/>
    <property type="match status" value="1"/>
</dbReference>
<dbReference type="SUPFAM" id="SSF52096">
    <property type="entry name" value="ClpP/crotonase"/>
    <property type="match status" value="1"/>
</dbReference>
<dbReference type="Gene3D" id="1.10.287.2460">
    <property type="match status" value="1"/>
</dbReference>
<dbReference type="InterPro" id="IPR001753">
    <property type="entry name" value="Enoyl-CoA_hydra/iso"/>
</dbReference>
<dbReference type="PROSITE" id="PS00166">
    <property type="entry name" value="ENOYL_COA_HYDRATASE"/>
    <property type="match status" value="1"/>
</dbReference>
<organism evidence="3 4">
    <name type="scientific">Priapulus caudatus</name>
    <name type="common">Priapulid worm</name>
    <dbReference type="NCBI Taxonomy" id="37621"/>
    <lineage>
        <taxon>Eukaryota</taxon>
        <taxon>Metazoa</taxon>
        <taxon>Ecdysozoa</taxon>
        <taxon>Scalidophora</taxon>
        <taxon>Priapulida</taxon>
        <taxon>Priapulimorpha</taxon>
        <taxon>Priapulimorphida</taxon>
        <taxon>Priapulidae</taxon>
        <taxon>Priapulus</taxon>
    </lineage>
</organism>
<reference evidence="4 5" key="1">
    <citation type="submission" date="2025-05" db="UniProtKB">
        <authorList>
            <consortium name="RefSeq"/>
        </authorList>
    </citation>
    <scope>IDENTIFICATION</scope>
</reference>